<proteinExistence type="predicted"/>
<evidence type="ECO:0000313" key="1">
    <source>
        <dbReference type="EMBL" id="GAI49110.1"/>
    </source>
</evidence>
<dbReference type="EMBL" id="BARV01039920">
    <property type="protein sequence ID" value="GAI49110.1"/>
    <property type="molecule type" value="Genomic_DNA"/>
</dbReference>
<name>X1QDN0_9ZZZZ</name>
<dbReference type="InterPro" id="IPR003791">
    <property type="entry name" value="UPF0178"/>
</dbReference>
<dbReference type="Pfam" id="PF02639">
    <property type="entry name" value="DUF188"/>
    <property type="match status" value="1"/>
</dbReference>
<gene>
    <name evidence="1" type="ORF">S06H3_61030</name>
</gene>
<accession>X1QDN0</accession>
<comment type="caution">
    <text evidence="1">The sequence shown here is derived from an EMBL/GenBank/DDBJ whole genome shotgun (WGS) entry which is preliminary data.</text>
</comment>
<reference evidence="1" key="1">
    <citation type="journal article" date="2014" name="Front. Microbiol.">
        <title>High frequency of phylogenetically diverse reductive dehalogenase-homologous genes in deep subseafloor sedimentary metagenomes.</title>
        <authorList>
            <person name="Kawai M."/>
            <person name="Futagami T."/>
            <person name="Toyoda A."/>
            <person name="Takaki Y."/>
            <person name="Nishi S."/>
            <person name="Hori S."/>
            <person name="Arai W."/>
            <person name="Tsubouchi T."/>
            <person name="Morono Y."/>
            <person name="Uchiyama I."/>
            <person name="Ito T."/>
            <person name="Fujiyama A."/>
            <person name="Inagaki F."/>
            <person name="Takami H."/>
        </authorList>
    </citation>
    <scope>NUCLEOTIDE SEQUENCE</scope>
    <source>
        <strain evidence="1">Expedition CK06-06</strain>
    </source>
</reference>
<sequence>MAKRYGLRVILVANSQMHIPSEGWLELVVVSNQFDSADDWI</sequence>
<protein>
    <submittedName>
        <fullName evidence="1">Uncharacterized protein</fullName>
    </submittedName>
</protein>
<dbReference type="AlphaFoldDB" id="X1QDN0"/>
<feature type="non-terminal residue" evidence="1">
    <location>
        <position position="41"/>
    </location>
</feature>
<organism evidence="1">
    <name type="scientific">marine sediment metagenome</name>
    <dbReference type="NCBI Taxonomy" id="412755"/>
    <lineage>
        <taxon>unclassified sequences</taxon>
        <taxon>metagenomes</taxon>
        <taxon>ecological metagenomes</taxon>
    </lineage>
</organism>